<feature type="region of interest" description="Disordered" evidence="1">
    <location>
        <begin position="22"/>
        <end position="45"/>
    </location>
</feature>
<evidence type="ECO:0000313" key="3">
    <source>
        <dbReference type="Proteomes" id="UP001497472"/>
    </source>
</evidence>
<organism evidence="2 3">
    <name type="scientific">Leptosia nina</name>
    <dbReference type="NCBI Taxonomy" id="320188"/>
    <lineage>
        <taxon>Eukaryota</taxon>
        <taxon>Metazoa</taxon>
        <taxon>Ecdysozoa</taxon>
        <taxon>Arthropoda</taxon>
        <taxon>Hexapoda</taxon>
        <taxon>Insecta</taxon>
        <taxon>Pterygota</taxon>
        <taxon>Neoptera</taxon>
        <taxon>Endopterygota</taxon>
        <taxon>Lepidoptera</taxon>
        <taxon>Glossata</taxon>
        <taxon>Ditrysia</taxon>
        <taxon>Papilionoidea</taxon>
        <taxon>Pieridae</taxon>
        <taxon>Pierinae</taxon>
        <taxon>Leptosia</taxon>
    </lineage>
</organism>
<dbReference type="EMBL" id="CAVLEF010000280">
    <property type="protein sequence ID" value="CAK1555935.1"/>
    <property type="molecule type" value="Genomic_DNA"/>
</dbReference>
<reference evidence="2 3" key="1">
    <citation type="submission" date="2023-11" db="EMBL/GenBank/DDBJ databases">
        <authorList>
            <person name="Okamura Y."/>
        </authorList>
    </citation>
    <scope>NUCLEOTIDE SEQUENCE [LARGE SCALE GENOMIC DNA]</scope>
</reference>
<proteinExistence type="predicted"/>
<protein>
    <submittedName>
        <fullName evidence="2">Uncharacterized protein</fullName>
    </submittedName>
</protein>
<accession>A0AAV1K5U8</accession>
<dbReference type="AlphaFoldDB" id="A0AAV1K5U8"/>
<keyword evidence="3" id="KW-1185">Reference proteome</keyword>
<dbReference type="Proteomes" id="UP001497472">
    <property type="component" value="Unassembled WGS sequence"/>
</dbReference>
<evidence type="ECO:0000313" key="2">
    <source>
        <dbReference type="EMBL" id="CAK1555935.1"/>
    </source>
</evidence>
<name>A0AAV1K5U8_9NEOP</name>
<evidence type="ECO:0000256" key="1">
    <source>
        <dbReference type="SAM" id="MobiDB-lite"/>
    </source>
</evidence>
<gene>
    <name evidence="2" type="ORF">LNINA_LOCUS14717</name>
</gene>
<feature type="region of interest" description="Disordered" evidence="1">
    <location>
        <begin position="156"/>
        <end position="175"/>
    </location>
</feature>
<sequence>MTLCGVCEWRVTTITHSTGFSASKQEANANPPLRSLPPTSRRSTIPFHSLSLKNTRDTGTLHPRENSNANCHRTEACAREKHAHAHRFSPRDWSPLPNLIKVPLITPGRRSAHGGRRSVPQCLYIIRESFSAPVCVQVRCAPVLFALGRTASTLPRSTPPVGQERHYRTPCNIPPRRRSVCTERPSSVIPSEKSKTIIEIATLLGSESPFELWRNARWIKKREHRSEYANGGRADSQCRLAGS</sequence>
<comment type="caution">
    <text evidence="2">The sequence shown here is derived from an EMBL/GenBank/DDBJ whole genome shotgun (WGS) entry which is preliminary data.</text>
</comment>
<feature type="compositionally biased region" description="Low complexity" evidence="1">
    <location>
        <begin position="31"/>
        <end position="44"/>
    </location>
</feature>